<dbReference type="AlphaFoldDB" id="A0A9J7DST1"/>
<sequence>MFLSTLADIHRFRTIIIILMFIEFKLLEAQVSTANNNEGNLPTSVEPRFLDLGALGFPNFGSGRFGNPTSNYPTNSFFPYGNQNNIQRPQQGYPNQGNFRNKPSQGYGQEYPNQQGYPIQQGYPNQQAYPDQQSYPNQSGYPNQLGYPNQPGYPNQQGYPYLGDSMNPIYQRPEYPSEDFQNRPIERGYPNQGRFPYQGDNEYSNYQKPEYFNRPGEGPAMYPEDMNRQNYQNPRGPLNQAGYFNQPGLAYPTNSFGYPPGNQYPSPGFGPANGNPSYRPDEVGNLPDTNVNFPDALGQFQPYNPQNPNFEQPGAFQNNIPGADIQLPNQMGGSDNPSVNQYPNSVAPFPGGPENVPPLVNEPPPSDSQGGVPNNNETAGILGKPVIVPPELVTTAPDETVPDNSTEDATKKKCVQDCPSTSEYNPVCGTDNVTYINPGKFLCAQNCGVAVQLLQRGRCDSDVIM</sequence>
<name>A0A9J7DST1_SPOLT</name>
<dbReference type="CDD" id="cd00104">
    <property type="entry name" value="KAZAL_FS"/>
    <property type="match status" value="1"/>
</dbReference>
<feature type="compositionally biased region" description="Polar residues" evidence="1">
    <location>
        <begin position="67"/>
        <end position="142"/>
    </location>
</feature>
<dbReference type="PROSITE" id="PS51465">
    <property type="entry name" value="KAZAL_2"/>
    <property type="match status" value="1"/>
</dbReference>
<feature type="region of interest" description="Disordered" evidence="1">
    <location>
        <begin position="345"/>
        <end position="378"/>
    </location>
</feature>
<dbReference type="InterPro" id="IPR039932">
    <property type="entry name" value="Spink4-like"/>
</dbReference>
<feature type="compositionally biased region" description="Polar residues" evidence="1">
    <location>
        <begin position="367"/>
        <end position="378"/>
    </location>
</feature>
<dbReference type="PANTHER" id="PTHR21179:SF1">
    <property type="entry name" value="KAZ1-TYPE SERINE PROTEASE INHIBITOR-LIKE PROTEIN TYPE EPSILON-RELATED"/>
    <property type="match status" value="1"/>
</dbReference>
<dbReference type="Proteomes" id="UP000301870">
    <property type="component" value="Chromosome 7"/>
</dbReference>
<feature type="domain" description="Kazal-like" evidence="3">
    <location>
        <begin position="408"/>
        <end position="461"/>
    </location>
</feature>
<dbReference type="InterPro" id="IPR002350">
    <property type="entry name" value="Kazal_dom"/>
</dbReference>
<accession>A0A9J7DST1</accession>
<feature type="signal peptide" evidence="2">
    <location>
        <begin position="1"/>
        <end position="29"/>
    </location>
</feature>
<gene>
    <name evidence="5" type="primary">LOC111348650</name>
</gene>
<keyword evidence="4" id="KW-1185">Reference proteome</keyword>
<dbReference type="GO" id="GO:0004867">
    <property type="term" value="F:serine-type endopeptidase inhibitor activity"/>
    <property type="evidence" value="ECO:0007669"/>
    <property type="project" value="InterPro"/>
</dbReference>
<dbReference type="SUPFAM" id="SSF100895">
    <property type="entry name" value="Kazal-type serine protease inhibitors"/>
    <property type="match status" value="1"/>
</dbReference>
<evidence type="ECO:0000256" key="1">
    <source>
        <dbReference type="SAM" id="MobiDB-lite"/>
    </source>
</evidence>
<dbReference type="OrthoDB" id="6513408at2759"/>
<dbReference type="RefSeq" id="XP_022815154.1">
    <property type="nucleotide sequence ID" value="XM_022959386.1"/>
</dbReference>
<organism evidence="4 5">
    <name type="scientific">Spodoptera litura</name>
    <name type="common">Asian cotton leafworm</name>
    <dbReference type="NCBI Taxonomy" id="69820"/>
    <lineage>
        <taxon>Eukaryota</taxon>
        <taxon>Metazoa</taxon>
        <taxon>Ecdysozoa</taxon>
        <taxon>Arthropoda</taxon>
        <taxon>Hexapoda</taxon>
        <taxon>Insecta</taxon>
        <taxon>Pterygota</taxon>
        <taxon>Neoptera</taxon>
        <taxon>Endopterygota</taxon>
        <taxon>Lepidoptera</taxon>
        <taxon>Glossata</taxon>
        <taxon>Ditrysia</taxon>
        <taxon>Noctuoidea</taxon>
        <taxon>Noctuidae</taxon>
        <taxon>Amphipyrinae</taxon>
        <taxon>Spodoptera</taxon>
    </lineage>
</organism>
<feature type="region of interest" description="Disordered" evidence="1">
    <location>
        <begin position="66"/>
        <end position="157"/>
    </location>
</feature>
<proteinExistence type="predicted"/>
<evidence type="ECO:0000259" key="3">
    <source>
        <dbReference type="PROSITE" id="PS51465"/>
    </source>
</evidence>
<keyword evidence="2" id="KW-0732">Signal</keyword>
<dbReference type="InterPro" id="IPR036058">
    <property type="entry name" value="Kazal_dom_sf"/>
</dbReference>
<dbReference type="GeneID" id="111348650"/>
<evidence type="ECO:0000256" key="2">
    <source>
        <dbReference type="SAM" id="SignalP"/>
    </source>
</evidence>
<protein>
    <submittedName>
        <fullName evidence="5">Sporozoite surface protein 2-like</fullName>
    </submittedName>
</protein>
<dbReference type="SMART" id="SM00280">
    <property type="entry name" value="KAZAL"/>
    <property type="match status" value="1"/>
</dbReference>
<dbReference type="Pfam" id="PF00050">
    <property type="entry name" value="Kazal_1"/>
    <property type="match status" value="1"/>
</dbReference>
<evidence type="ECO:0000313" key="4">
    <source>
        <dbReference type="Proteomes" id="UP000301870"/>
    </source>
</evidence>
<dbReference type="KEGG" id="sliu:111348650"/>
<feature type="chain" id="PRO_5039936301" evidence="2">
    <location>
        <begin position="30"/>
        <end position="465"/>
    </location>
</feature>
<evidence type="ECO:0000313" key="5">
    <source>
        <dbReference type="RefSeq" id="XP_022815154.1"/>
    </source>
</evidence>
<dbReference type="Gene3D" id="3.30.60.30">
    <property type="match status" value="1"/>
</dbReference>
<dbReference type="PANTHER" id="PTHR21179">
    <property type="entry name" value="SERINE-TYPE ENDOPEPTIDASE INHIBITOR"/>
    <property type="match status" value="1"/>
</dbReference>
<reference evidence="5" key="1">
    <citation type="submission" date="2025-08" db="UniProtKB">
        <authorList>
            <consortium name="RefSeq"/>
        </authorList>
    </citation>
    <scope>IDENTIFICATION</scope>
    <source>
        <strain evidence="5">Ishihara</strain>
        <tissue evidence="5">Whole body</tissue>
    </source>
</reference>